<keyword evidence="3" id="KW-1185">Reference proteome</keyword>
<dbReference type="RefSeq" id="WP_208980056.1">
    <property type="nucleotide sequence ID" value="NZ_FRBW01000002.1"/>
</dbReference>
<dbReference type="EMBL" id="FRBW01000002">
    <property type="protein sequence ID" value="SHM28936.1"/>
    <property type="molecule type" value="Genomic_DNA"/>
</dbReference>
<sequence length="146" mass="15548">MKKFRTLLAAALCLGAATPISGALAADAPYYGPADTSRLPACEAASVQAAVGGRLAQEAHYSGNPHTVTGLDGVRELANHTNGISPLERRYCTGLARLTDGSQHTVYYKLEEYAGFVGLSWNVEACLASFDRWHVYGASCSTVRPR</sequence>
<evidence type="ECO:0000256" key="1">
    <source>
        <dbReference type="SAM" id="SignalP"/>
    </source>
</evidence>
<feature type="signal peptide" evidence="1">
    <location>
        <begin position="1"/>
        <end position="25"/>
    </location>
</feature>
<reference evidence="2 3" key="1">
    <citation type="submission" date="2016-11" db="EMBL/GenBank/DDBJ databases">
        <authorList>
            <person name="Jaros S."/>
            <person name="Januszkiewicz K."/>
            <person name="Wedrychowicz H."/>
        </authorList>
    </citation>
    <scope>NUCLEOTIDE SEQUENCE [LARGE SCALE GENOMIC DNA]</scope>
    <source>
        <strain evidence="2 3">DSM 22153</strain>
    </source>
</reference>
<accession>A0A1M7HKB1</accession>
<keyword evidence="1" id="KW-0732">Signal</keyword>
<name>A0A1M7HKB1_9HYPH</name>
<feature type="chain" id="PRO_5012455296" description="Cytoplasmic protein" evidence="1">
    <location>
        <begin position="26"/>
        <end position="146"/>
    </location>
</feature>
<dbReference type="STRING" id="735517.SAMN05444272_2253"/>
<organism evidence="2 3">
    <name type="scientific">Roseibium suaedae</name>
    <dbReference type="NCBI Taxonomy" id="735517"/>
    <lineage>
        <taxon>Bacteria</taxon>
        <taxon>Pseudomonadati</taxon>
        <taxon>Pseudomonadota</taxon>
        <taxon>Alphaproteobacteria</taxon>
        <taxon>Hyphomicrobiales</taxon>
        <taxon>Stappiaceae</taxon>
        <taxon>Roseibium</taxon>
    </lineage>
</organism>
<proteinExistence type="predicted"/>
<evidence type="ECO:0000313" key="3">
    <source>
        <dbReference type="Proteomes" id="UP000186002"/>
    </source>
</evidence>
<gene>
    <name evidence="2" type="ORF">SAMN05444272_2253</name>
</gene>
<dbReference type="Proteomes" id="UP000186002">
    <property type="component" value="Unassembled WGS sequence"/>
</dbReference>
<evidence type="ECO:0008006" key="4">
    <source>
        <dbReference type="Google" id="ProtNLM"/>
    </source>
</evidence>
<evidence type="ECO:0000313" key="2">
    <source>
        <dbReference type="EMBL" id="SHM28936.1"/>
    </source>
</evidence>
<dbReference type="AlphaFoldDB" id="A0A1M7HKB1"/>
<protein>
    <recommendedName>
        <fullName evidence="4">Cytoplasmic protein</fullName>
    </recommendedName>
</protein>